<evidence type="ECO:0000313" key="2">
    <source>
        <dbReference type="Proteomes" id="UP000605848"/>
    </source>
</evidence>
<proteinExistence type="predicted"/>
<comment type="caution">
    <text evidence="1">The sequence shown here is derived from an EMBL/GenBank/DDBJ whole genome shotgun (WGS) entry which is preliminary data.</text>
</comment>
<dbReference type="RefSeq" id="WP_202064125.1">
    <property type="nucleotide sequence ID" value="NZ_JAEQMY010000066.1"/>
</dbReference>
<dbReference type="Proteomes" id="UP000605848">
    <property type="component" value="Unassembled WGS sequence"/>
</dbReference>
<reference evidence="1" key="1">
    <citation type="submission" date="2021-01" db="EMBL/GenBank/DDBJ databases">
        <title>Microvirga sp.</title>
        <authorList>
            <person name="Kim M.K."/>
        </authorList>
    </citation>
    <scope>NUCLEOTIDE SEQUENCE</scope>
    <source>
        <strain evidence="1">5420S-16</strain>
    </source>
</reference>
<name>A0A936ZHK0_9HYPH</name>
<evidence type="ECO:0000313" key="1">
    <source>
        <dbReference type="EMBL" id="MBL0407179.1"/>
    </source>
</evidence>
<organism evidence="1 2">
    <name type="scientific">Microvirga aerilata</name>
    <dbReference type="NCBI Taxonomy" id="670292"/>
    <lineage>
        <taxon>Bacteria</taxon>
        <taxon>Pseudomonadati</taxon>
        <taxon>Pseudomonadota</taxon>
        <taxon>Alphaproteobacteria</taxon>
        <taxon>Hyphomicrobiales</taxon>
        <taxon>Methylobacteriaceae</taxon>
        <taxon>Microvirga</taxon>
    </lineage>
</organism>
<dbReference type="EMBL" id="JAEQMY010000066">
    <property type="protein sequence ID" value="MBL0407179.1"/>
    <property type="molecule type" value="Genomic_DNA"/>
</dbReference>
<accession>A0A936ZHK0</accession>
<protein>
    <submittedName>
        <fullName evidence="1">Cytosolic protein</fullName>
    </submittedName>
</protein>
<dbReference type="AlphaFoldDB" id="A0A936ZHK0"/>
<keyword evidence="2" id="KW-1185">Reference proteome</keyword>
<sequence>MKAALVFAGSGPIVILTSYPLLSDPGLLRTLKAHGVGKFIACELPLETVAARYGGHFQVVMNDARDNDDLRVLDVNGDRAFRLFRFSELGPPVMHDDEHPDRTETAA</sequence>
<gene>
    <name evidence="1" type="ORF">JKG68_24925</name>
</gene>